<evidence type="ECO:0000259" key="2">
    <source>
        <dbReference type="Pfam" id="PF14238"/>
    </source>
</evidence>
<feature type="transmembrane region" description="Helical" evidence="1">
    <location>
        <begin position="9"/>
        <end position="30"/>
    </location>
</feature>
<feature type="domain" description="DUF4340" evidence="2">
    <location>
        <begin position="71"/>
        <end position="229"/>
    </location>
</feature>
<proteinExistence type="predicted"/>
<evidence type="ECO:0000256" key="1">
    <source>
        <dbReference type="SAM" id="Phobius"/>
    </source>
</evidence>
<evidence type="ECO:0000313" key="4">
    <source>
        <dbReference type="Proteomes" id="UP000183758"/>
    </source>
</evidence>
<dbReference type="Proteomes" id="UP000183758">
    <property type="component" value="Unassembled WGS sequence"/>
</dbReference>
<accession>A0A1J5HWI3</accession>
<organism evidence="3 4">
    <name type="scientific">Candidatus Roizmanbacteria bacterium CG2_30_33_16</name>
    <dbReference type="NCBI Taxonomy" id="1805340"/>
    <lineage>
        <taxon>Bacteria</taxon>
        <taxon>Candidatus Roizmaniibacteriota</taxon>
    </lineage>
</organism>
<keyword evidence="1" id="KW-0812">Transmembrane</keyword>
<reference evidence="3 4" key="1">
    <citation type="journal article" date="2016" name="Environ. Microbiol.">
        <title>Genomic resolution of a cold subsurface aquifer community provides metabolic insights for novel microbes adapted to high CO concentrations.</title>
        <authorList>
            <person name="Probst A.J."/>
            <person name="Castelle C.J."/>
            <person name="Singh A."/>
            <person name="Brown C.T."/>
            <person name="Anantharaman K."/>
            <person name="Sharon I."/>
            <person name="Hug L.A."/>
            <person name="Burstein D."/>
            <person name="Emerson J.B."/>
            <person name="Thomas B.C."/>
            <person name="Banfield J.F."/>
        </authorList>
    </citation>
    <scope>NUCLEOTIDE SEQUENCE [LARGE SCALE GENOMIC DNA]</scope>
    <source>
        <strain evidence="3">CG2_30_33_16</strain>
    </source>
</reference>
<dbReference type="AlphaFoldDB" id="A0A1J5HWI3"/>
<comment type="caution">
    <text evidence="3">The sequence shown here is derived from an EMBL/GenBank/DDBJ whole genome shotgun (WGS) entry which is preliminary data.</text>
</comment>
<protein>
    <recommendedName>
        <fullName evidence="2">DUF4340 domain-containing protein</fullName>
    </recommendedName>
</protein>
<evidence type="ECO:0000313" key="3">
    <source>
        <dbReference type="EMBL" id="OIP84406.1"/>
    </source>
</evidence>
<name>A0A1J5HWI3_9BACT</name>
<dbReference type="InterPro" id="IPR025641">
    <property type="entry name" value="DUF4340"/>
</dbReference>
<dbReference type="Pfam" id="PF14238">
    <property type="entry name" value="DUF4340"/>
    <property type="match status" value="1"/>
</dbReference>
<sequence>MKKNQQRNFWLGLSTVILLLILIFGNRIILKFKPGSPFLFHFDKKQVVKIKIINGSNTTTLQNKNNLWYILKKDTEFLADQARIDQILDTLKTLKKEDIISNNKEKQFEFGINNTSIDLSTKDKSWKLYLGKNYSSSQLYVKTNDSEDVFLASNLSSILYPEDYRDLNLHLINDENKVTQIELDDNITKLVLLKKKDKWFIGEKEAKKDRVDFLINDLKTLSANDIIKEKQQFPEFSDFTITLKANKQNILKTFYKDETNLWVVVSDRDITYVISSAYLNGLKKTEKDLVE</sequence>
<gene>
    <name evidence="3" type="ORF">AUK04_02450</name>
</gene>
<keyword evidence="1" id="KW-0472">Membrane</keyword>
<dbReference type="EMBL" id="MNZM01000057">
    <property type="protein sequence ID" value="OIP84406.1"/>
    <property type="molecule type" value="Genomic_DNA"/>
</dbReference>
<keyword evidence="1" id="KW-1133">Transmembrane helix</keyword>